<comment type="caution">
    <text evidence="2">The sequence shown here is derived from an EMBL/GenBank/DDBJ whole genome shotgun (WGS) entry which is preliminary data.</text>
</comment>
<sequence length="77" mass="8178">MKEGIREGDYDGGGCDGHCKSGARARLEAKKGCDLSRRQKHVAGDEDGVGARLEQDSSGGESGTDFSAKSEKRSEPY</sequence>
<reference evidence="2" key="1">
    <citation type="submission" date="2023-07" db="EMBL/GenBank/DDBJ databases">
        <title>draft genome sequence of fig (Ficus carica).</title>
        <authorList>
            <person name="Takahashi T."/>
            <person name="Nishimura K."/>
        </authorList>
    </citation>
    <scope>NUCLEOTIDE SEQUENCE</scope>
</reference>
<keyword evidence="3" id="KW-1185">Reference proteome</keyword>
<evidence type="ECO:0000256" key="1">
    <source>
        <dbReference type="SAM" id="MobiDB-lite"/>
    </source>
</evidence>
<feature type="compositionally biased region" description="Basic and acidic residues" evidence="1">
    <location>
        <begin position="68"/>
        <end position="77"/>
    </location>
</feature>
<proteinExistence type="predicted"/>
<evidence type="ECO:0000313" key="3">
    <source>
        <dbReference type="Proteomes" id="UP001187192"/>
    </source>
</evidence>
<feature type="region of interest" description="Disordered" evidence="1">
    <location>
        <begin position="30"/>
        <end position="77"/>
    </location>
</feature>
<dbReference type="Proteomes" id="UP001187192">
    <property type="component" value="Unassembled WGS sequence"/>
</dbReference>
<feature type="compositionally biased region" description="Polar residues" evidence="1">
    <location>
        <begin position="56"/>
        <end position="67"/>
    </location>
</feature>
<dbReference type="EMBL" id="BTGU01000068">
    <property type="protein sequence ID" value="GMN57132.1"/>
    <property type="molecule type" value="Genomic_DNA"/>
</dbReference>
<gene>
    <name evidence="2" type="ORF">TIFTF001_026243</name>
</gene>
<accession>A0AA88DKV3</accession>
<evidence type="ECO:0000313" key="2">
    <source>
        <dbReference type="EMBL" id="GMN57132.1"/>
    </source>
</evidence>
<protein>
    <submittedName>
        <fullName evidence="2">Uncharacterized protein</fullName>
    </submittedName>
</protein>
<organism evidence="2 3">
    <name type="scientific">Ficus carica</name>
    <name type="common">Common fig</name>
    <dbReference type="NCBI Taxonomy" id="3494"/>
    <lineage>
        <taxon>Eukaryota</taxon>
        <taxon>Viridiplantae</taxon>
        <taxon>Streptophyta</taxon>
        <taxon>Embryophyta</taxon>
        <taxon>Tracheophyta</taxon>
        <taxon>Spermatophyta</taxon>
        <taxon>Magnoliopsida</taxon>
        <taxon>eudicotyledons</taxon>
        <taxon>Gunneridae</taxon>
        <taxon>Pentapetalae</taxon>
        <taxon>rosids</taxon>
        <taxon>fabids</taxon>
        <taxon>Rosales</taxon>
        <taxon>Moraceae</taxon>
        <taxon>Ficeae</taxon>
        <taxon>Ficus</taxon>
    </lineage>
</organism>
<name>A0AA88DKV3_FICCA</name>
<dbReference type="AlphaFoldDB" id="A0AA88DKV3"/>